<dbReference type="GO" id="GO:0005739">
    <property type="term" value="C:mitochondrion"/>
    <property type="evidence" value="ECO:0007669"/>
    <property type="project" value="UniProtKB-ARBA"/>
</dbReference>
<dbReference type="Pfam" id="PF00961">
    <property type="entry name" value="LAGLIDADG_1"/>
    <property type="match status" value="2"/>
</dbReference>
<keyword evidence="4" id="KW-0496">Mitochondrion</keyword>
<dbReference type="PANTHER" id="PTHR36181">
    <property type="entry name" value="INTRON-ENCODED ENDONUCLEASE AI3-RELATED"/>
    <property type="match status" value="1"/>
</dbReference>
<dbReference type="GO" id="GO:0004519">
    <property type="term" value="F:endonuclease activity"/>
    <property type="evidence" value="ECO:0007669"/>
    <property type="project" value="UniProtKB-KW"/>
</dbReference>
<evidence type="ECO:0000313" key="3">
    <source>
        <dbReference type="EMBL" id="AYP41305.1"/>
    </source>
</evidence>
<dbReference type="EMBL" id="MH367294">
    <property type="protein sequence ID" value="AYP41274.1"/>
    <property type="molecule type" value="Genomic_DNA"/>
</dbReference>
<feature type="domain" description="Homing endonuclease LAGLIDADG" evidence="1">
    <location>
        <begin position="47"/>
        <end position="143"/>
    </location>
</feature>
<dbReference type="AlphaFoldDB" id="A0A3G2ZP66"/>
<evidence type="ECO:0000313" key="4">
    <source>
        <dbReference type="EMBL" id="AYP41333.1"/>
    </source>
</evidence>
<geneLocation type="mitochondrion" evidence="4"/>
<dbReference type="InterPro" id="IPR004860">
    <property type="entry name" value="LAGLIDADG_dom"/>
</dbReference>
<dbReference type="InterPro" id="IPR027434">
    <property type="entry name" value="Homing_endonucl"/>
</dbReference>
<protein>
    <submittedName>
        <fullName evidence="4">LAGLIDADG endonuclease</fullName>
    </submittedName>
</protein>
<gene>
    <name evidence="4" type="primary">orf462</name>
</gene>
<keyword evidence="4" id="KW-0378">Hydrolase</keyword>
<evidence type="ECO:0000313" key="2">
    <source>
        <dbReference type="EMBL" id="AYP41274.1"/>
    </source>
</evidence>
<sequence length="462" mass="53657">MTFLIAPILSECYLTFRTYSIRSNNISLGGVHKEYLSIDTQFIEWFVGLCDAESNFLIRTRKNEIGEIGGFEFVFRIALHKDDKEVLEYIKDILGCGRLNTERDLLVFTISRLSDIETVLIPLFDKFSLNTTKFLDYLNFKEAFFLFKNRKFSSETSKASEAIEQTYLNIIELKQSMNSNRVNFVLPRNHSIWITDNYLVGLLEGDGSFYLNKQDMTIRLSLVTTTINREVLEKIREHFLSLLDEHSYMLGSTTKLINIYNKKVKAENRPISILEIYQIDFINNVLIAYLNGIKFRTKKYKDYLDFRTIAQLILEGKYLTQKGEELITKLGDSMNNNRLSTCLSPRILDKTFKSQLDLLIKSEPLINIDSEGRAMIISKKKYIRSTYIIKAYFLNGSFNYFTNGISCAKFLHVSNMTITTRLNDGKPVINKEGLIVANCIKRIKAYSYRNSYRKIRKNNHLG</sequence>
<dbReference type="Gene3D" id="3.10.28.10">
    <property type="entry name" value="Homing endonucleases"/>
    <property type="match status" value="2"/>
</dbReference>
<reference evidence="4" key="2">
    <citation type="submission" date="2018-05" db="EMBL/GenBank/DDBJ databases">
        <authorList>
            <person name="Zhang Y.-J."/>
        </authorList>
    </citation>
    <scope>NUCLEOTIDE SEQUENCE</scope>
    <source>
        <strain evidence="3">ARSEF 137</strain>
        <strain evidence="4">ARSEF 1947</strain>
        <strain evidence="2">ARSEF 9457</strain>
    </source>
</reference>
<keyword evidence="4" id="KW-0255">Endonuclease</keyword>
<dbReference type="GeneID" id="38573565"/>
<dbReference type="InterPro" id="IPR051289">
    <property type="entry name" value="LAGLIDADG_Endonuclease"/>
</dbReference>
<accession>A0A3G2ZP66</accession>
<dbReference type="EMBL" id="MH367295">
    <property type="protein sequence ID" value="AYP41305.1"/>
    <property type="molecule type" value="Genomic_DNA"/>
</dbReference>
<feature type="domain" description="Homing endonuclease LAGLIDADG" evidence="1">
    <location>
        <begin position="199"/>
        <end position="309"/>
    </location>
</feature>
<dbReference type="RefSeq" id="YP_009546958.1">
    <property type="nucleotide sequence ID" value="NC_040165.1"/>
</dbReference>
<evidence type="ECO:0000259" key="1">
    <source>
        <dbReference type="Pfam" id="PF00961"/>
    </source>
</evidence>
<proteinExistence type="predicted"/>
<dbReference type="EMBL" id="MH367296">
    <property type="protein sequence ID" value="AYP41333.1"/>
    <property type="molecule type" value="Genomic_DNA"/>
</dbReference>
<keyword evidence="4" id="KW-0540">Nuclease</keyword>
<reference evidence="4" key="1">
    <citation type="journal article" date="2018" name="Environ. Microbiol.">
        <title>Mitochondrial genome, comparative analysis and evolutionary insights into the entomopathogenic fungus Hirsutella thompsonii.</title>
        <authorList>
            <person name="Wang L."/>
            <person name="Zhang S."/>
            <person name="Li J.H."/>
            <person name="Zhang Y.J."/>
        </authorList>
    </citation>
    <scope>NUCLEOTIDE SEQUENCE</scope>
    <source>
        <strain evidence="3">ARSEF 137</strain>
        <strain evidence="4">ARSEF 1947</strain>
        <strain evidence="2">ARSEF 9457</strain>
    </source>
</reference>
<dbReference type="SUPFAM" id="SSF55608">
    <property type="entry name" value="Homing endonucleases"/>
    <property type="match status" value="2"/>
</dbReference>
<name>A0A3G2ZP66_HIRTH</name>
<organism evidence="4">
    <name type="scientific">Hirsutella thompsonii</name>
    <name type="common">Entomogenous fungus</name>
    <dbReference type="NCBI Taxonomy" id="42368"/>
    <lineage>
        <taxon>Eukaryota</taxon>
        <taxon>Fungi</taxon>
        <taxon>Dikarya</taxon>
        <taxon>Ascomycota</taxon>
        <taxon>Pezizomycotina</taxon>
        <taxon>Sordariomycetes</taxon>
        <taxon>Hypocreomycetidae</taxon>
        <taxon>Hypocreales</taxon>
        <taxon>Ophiocordycipitaceae</taxon>
        <taxon>Hirsutella</taxon>
    </lineage>
</organism>
<dbReference type="PANTHER" id="PTHR36181:SF2">
    <property type="entry name" value="INTRON-ENCODED ENDONUCLEASE AI3-RELATED"/>
    <property type="match status" value="1"/>
</dbReference>